<dbReference type="AlphaFoldDB" id="A0A9P9IHJ8"/>
<comment type="caution">
    <text evidence="1">The sequence shown here is derived from an EMBL/GenBank/DDBJ whole genome shotgun (WGS) entry which is preliminary data.</text>
</comment>
<sequence length="130" mass="15044">MDDFDDEPAHFTRQESLSHFQAVRVMGMIGRVECDERRQRIYQQFDRKLLLEQVYTFPQFWDKCTIPQLCLGDFLGNPARGCKVVAKGWGAFAGIWIGMTGGLIVMGERTVLVDFLYTQRNAFDTKSRVR</sequence>
<gene>
    <name evidence="1" type="ORF">B0J11DRAFT_507918</name>
</gene>
<protein>
    <submittedName>
        <fullName evidence="1">Uncharacterized protein</fullName>
    </submittedName>
</protein>
<accession>A0A9P9IHJ8</accession>
<evidence type="ECO:0000313" key="1">
    <source>
        <dbReference type="EMBL" id="KAH7120871.1"/>
    </source>
</evidence>
<keyword evidence="2" id="KW-1185">Reference proteome</keyword>
<proteinExistence type="predicted"/>
<dbReference type="EMBL" id="JAGMWT010000010">
    <property type="protein sequence ID" value="KAH7120871.1"/>
    <property type="molecule type" value="Genomic_DNA"/>
</dbReference>
<organism evidence="1 2">
    <name type="scientific">Dendryphion nanum</name>
    <dbReference type="NCBI Taxonomy" id="256645"/>
    <lineage>
        <taxon>Eukaryota</taxon>
        <taxon>Fungi</taxon>
        <taxon>Dikarya</taxon>
        <taxon>Ascomycota</taxon>
        <taxon>Pezizomycotina</taxon>
        <taxon>Dothideomycetes</taxon>
        <taxon>Pleosporomycetidae</taxon>
        <taxon>Pleosporales</taxon>
        <taxon>Torulaceae</taxon>
        <taxon>Dendryphion</taxon>
    </lineage>
</organism>
<name>A0A9P9IHJ8_9PLEO</name>
<evidence type="ECO:0000313" key="2">
    <source>
        <dbReference type="Proteomes" id="UP000700596"/>
    </source>
</evidence>
<dbReference type="Proteomes" id="UP000700596">
    <property type="component" value="Unassembled WGS sequence"/>
</dbReference>
<reference evidence="1" key="1">
    <citation type="journal article" date="2021" name="Nat. Commun.">
        <title>Genetic determinants of endophytism in the Arabidopsis root mycobiome.</title>
        <authorList>
            <person name="Mesny F."/>
            <person name="Miyauchi S."/>
            <person name="Thiergart T."/>
            <person name="Pickel B."/>
            <person name="Atanasova L."/>
            <person name="Karlsson M."/>
            <person name="Huettel B."/>
            <person name="Barry K.W."/>
            <person name="Haridas S."/>
            <person name="Chen C."/>
            <person name="Bauer D."/>
            <person name="Andreopoulos W."/>
            <person name="Pangilinan J."/>
            <person name="LaButti K."/>
            <person name="Riley R."/>
            <person name="Lipzen A."/>
            <person name="Clum A."/>
            <person name="Drula E."/>
            <person name="Henrissat B."/>
            <person name="Kohler A."/>
            <person name="Grigoriev I.V."/>
            <person name="Martin F.M."/>
            <person name="Hacquard S."/>
        </authorList>
    </citation>
    <scope>NUCLEOTIDE SEQUENCE</scope>
    <source>
        <strain evidence="1">MPI-CAGE-CH-0243</strain>
    </source>
</reference>